<keyword evidence="4 5" id="KW-0408">Iron</keyword>
<evidence type="ECO:0000313" key="7">
    <source>
        <dbReference type="EMBL" id="SDZ67175.1"/>
    </source>
</evidence>
<feature type="chain" id="PRO_5011328250" description="Cytochrome c-type biogenesis protein" evidence="5">
    <location>
        <begin position="23"/>
        <end position="168"/>
    </location>
</feature>
<protein>
    <recommendedName>
        <fullName evidence="5">Cytochrome c-type biogenesis protein</fullName>
    </recommendedName>
</protein>
<keyword evidence="5" id="KW-0732">Signal</keyword>
<evidence type="ECO:0000256" key="4">
    <source>
        <dbReference type="ARBA" id="ARBA00023004"/>
    </source>
</evidence>
<evidence type="ECO:0000259" key="6">
    <source>
        <dbReference type="Pfam" id="PF03918"/>
    </source>
</evidence>
<dbReference type="EMBL" id="FNPI01000029">
    <property type="protein sequence ID" value="SDZ67175.1"/>
    <property type="molecule type" value="Genomic_DNA"/>
</dbReference>
<sequence>MMIKKVLAVFALLLLAAWPAAAADELYDYNSPEFKENASQYMCMCGCGQDHYECNMDGCGLNEAFKTEILEMLNAGLSKREIRDYYTEMYGEVILTAPKKTGFSLTAWVTPFVALGVAGAGITLVIRRWVKKANTAYEEAPSDSADKADEVENEVLKSIIDEERKKYY</sequence>
<accession>A0A1H3UZI2</accession>
<proteinExistence type="inferred from homology"/>
<keyword evidence="3 5" id="KW-0479">Metal-binding</keyword>
<feature type="transmembrane region" description="Helical" evidence="5">
    <location>
        <begin position="105"/>
        <end position="126"/>
    </location>
</feature>
<dbReference type="CDD" id="cd16378">
    <property type="entry name" value="CcmH_N"/>
    <property type="match status" value="1"/>
</dbReference>
<dbReference type="STRING" id="1503961.SAMN05421736_12919"/>
<feature type="signal peptide" evidence="5">
    <location>
        <begin position="1"/>
        <end position="22"/>
    </location>
</feature>
<dbReference type="InterPro" id="IPR005616">
    <property type="entry name" value="CcmH/CycL/Ccl2/NrfF_N"/>
</dbReference>
<keyword evidence="5" id="KW-0472">Membrane</keyword>
<keyword evidence="2 5" id="KW-0349">Heme</keyword>
<comment type="function">
    <text evidence="5">Possible subunit of a heme lyase.</text>
</comment>
<comment type="similarity">
    <text evidence="1 5">Belongs to the CcmH/CycL/Ccl2/NrfF family.</text>
</comment>
<keyword evidence="5" id="KW-0812">Transmembrane</keyword>
<keyword evidence="5" id="KW-1133">Transmembrane helix</keyword>
<evidence type="ECO:0000256" key="3">
    <source>
        <dbReference type="ARBA" id="ARBA00022723"/>
    </source>
</evidence>
<dbReference type="Proteomes" id="UP000198935">
    <property type="component" value="Unassembled WGS sequence"/>
</dbReference>
<gene>
    <name evidence="7" type="ORF">SAMN05421736_12919</name>
</gene>
<name>A0A1H3UZI2_9BACI</name>
<reference evidence="8" key="1">
    <citation type="submission" date="2016-10" db="EMBL/GenBank/DDBJ databases">
        <authorList>
            <person name="Varghese N."/>
            <person name="Submissions S."/>
        </authorList>
    </citation>
    <scope>NUCLEOTIDE SEQUENCE [LARGE SCALE GENOMIC DNA]</scope>
    <source>
        <strain evidence="8">SP</strain>
    </source>
</reference>
<dbReference type="GO" id="GO:0046872">
    <property type="term" value="F:metal ion binding"/>
    <property type="evidence" value="ECO:0007669"/>
    <property type="project" value="UniProtKB-KW"/>
</dbReference>
<keyword evidence="8" id="KW-1185">Reference proteome</keyword>
<organism evidence="7 8">
    <name type="scientific">Evansella caseinilytica</name>
    <dbReference type="NCBI Taxonomy" id="1503961"/>
    <lineage>
        <taxon>Bacteria</taxon>
        <taxon>Bacillati</taxon>
        <taxon>Bacillota</taxon>
        <taxon>Bacilli</taxon>
        <taxon>Bacillales</taxon>
        <taxon>Bacillaceae</taxon>
        <taxon>Evansella</taxon>
    </lineage>
</organism>
<evidence type="ECO:0000313" key="8">
    <source>
        <dbReference type="Proteomes" id="UP000198935"/>
    </source>
</evidence>
<dbReference type="InterPro" id="IPR038297">
    <property type="entry name" value="CcmH/CycL/NrfF/Ccl2_sf"/>
</dbReference>
<dbReference type="AlphaFoldDB" id="A0A1H3UZI2"/>
<evidence type="ECO:0000256" key="5">
    <source>
        <dbReference type="RuleBase" id="RU364112"/>
    </source>
</evidence>
<evidence type="ECO:0000256" key="2">
    <source>
        <dbReference type="ARBA" id="ARBA00022617"/>
    </source>
</evidence>
<evidence type="ECO:0000256" key="1">
    <source>
        <dbReference type="ARBA" id="ARBA00010342"/>
    </source>
</evidence>
<feature type="domain" description="CcmH/CycL/Ccl2/NrfF N-terminal" evidence="6">
    <location>
        <begin position="11"/>
        <end position="142"/>
    </location>
</feature>
<dbReference type="Gene3D" id="1.10.8.640">
    <property type="entry name" value="Cytochrome C biogenesis protein"/>
    <property type="match status" value="1"/>
</dbReference>
<dbReference type="Pfam" id="PF03918">
    <property type="entry name" value="CcmH"/>
    <property type="match status" value="1"/>
</dbReference>